<name>A0A699Z4C8_HAELA</name>
<evidence type="ECO:0000256" key="5">
    <source>
        <dbReference type="ARBA" id="ARBA00022927"/>
    </source>
</evidence>
<keyword evidence="4" id="KW-0677">Repeat</keyword>
<dbReference type="GO" id="GO:0006606">
    <property type="term" value="P:protein import into nucleus"/>
    <property type="evidence" value="ECO:0007669"/>
    <property type="project" value="InterPro"/>
</dbReference>
<evidence type="ECO:0000313" key="6">
    <source>
        <dbReference type="EMBL" id="GFH17487.1"/>
    </source>
</evidence>
<keyword evidence="2" id="KW-0813">Transport</keyword>
<dbReference type="SUPFAM" id="SSF48371">
    <property type="entry name" value="ARM repeat"/>
    <property type="match status" value="1"/>
</dbReference>
<dbReference type="InterPro" id="IPR011989">
    <property type="entry name" value="ARM-like"/>
</dbReference>
<evidence type="ECO:0000256" key="3">
    <source>
        <dbReference type="ARBA" id="ARBA00022490"/>
    </source>
</evidence>
<dbReference type="PANTHER" id="PTHR10527">
    <property type="entry name" value="IMPORTIN BETA"/>
    <property type="match status" value="1"/>
</dbReference>
<dbReference type="InterPro" id="IPR016024">
    <property type="entry name" value="ARM-type_fold"/>
</dbReference>
<protein>
    <submittedName>
        <fullName evidence="6">Importin N-terminal domain-containing protein</fullName>
    </submittedName>
</protein>
<comment type="caution">
    <text evidence="6">The sequence shown here is derived from an EMBL/GenBank/DDBJ whole genome shotgun (WGS) entry which is preliminary data.</text>
</comment>
<evidence type="ECO:0000256" key="2">
    <source>
        <dbReference type="ARBA" id="ARBA00022448"/>
    </source>
</evidence>
<keyword evidence="7" id="KW-1185">Reference proteome</keyword>
<dbReference type="GO" id="GO:0005634">
    <property type="term" value="C:nucleus"/>
    <property type="evidence" value="ECO:0007669"/>
    <property type="project" value="UniProtKB-SubCell"/>
</dbReference>
<evidence type="ECO:0000313" key="7">
    <source>
        <dbReference type="Proteomes" id="UP000485058"/>
    </source>
</evidence>
<dbReference type="InterPro" id="IPR040122">
    <property type="entry name" value="Importin_beta"/>
</dbReference>
<keyword evidence="5" id="KW-0653">Protein transport</keyword>
<dbReference type="GO" id="GO:0005737">
    <property type="term" value="C:cytoplasm"/>
    <property type="evidence" value="ECO:0007669"/>
    <property type="project" value="UniProtKB-SubCell"/>
</dbReference>
<evidence type="ECO:0000256" key="1">
    <source>
        <dbReference type="ARBA" id="ARBA00004496"/>
    </source>
</evidence>
<accession>A0A699Z4C8</accession>
<dbReference type="Pfam" id="PF02985">
    <property type="entry name" value="HEAT"/>
    <property type="match status" value="1"/>
</dbReference>
<dbReference type="InterPro" id="IPR000357">
    <property type="entry name" value="HEAT"/>
</dbReference>
<organism evidence="6 7">
    <name type="scientific">Haematococcus lacustris</name>
    <name type="common">Green alga</name>
    <name type="synonym">Haematococcus pluvialis</name>
    <dbReference type="NCBI Taxonomy" id="44745"/>
    <lineage>
        <taxon>Eukaryota</taxon>
        <taxon>Viridiplantae</taxon>
        <taxon>Chlorophyta</taxon>
        <taxon>core chlorophytes</taxon>
        <taxon>Chlorophyceae</taxon>
        <taxon>CS clade</taxon>
        <taxon>Chlamydomonadales</taxon>
        <taxon>Haematococcaceae</taxon>
        <taxon>Haematococcus</taxon>
    </lineage>
</organism>
<proteinExistence type="predicted"/>
<dbReference type="Proteomes" id="UP000485058">
    <property type="component" value="Unassembled WGS sequence"/>
</dbReference>
<evidence type="ECO:0000256" key="4">
    <source>
        <dbReference type="ARBA" id="ARBA00022737"/>
    </source>
</evidence>
<keyword evidence="3" id="KW-0963">Cytoplasm</keyword>
<comment type="subcellular location">
    <subcellularLocation>
        <location evidence="1">Cytoplasm</location>
    </subcellularLocation>
</comment>
<reference evidence="6 7" key="1">
    <citation type="submission" date="2020-02" db="EMBL/GenBank/DDBJ databases">
        <title>Draft genome sequence of Haematococcus lacustris strain NIES-144.</title>
        <authorList>
            <person name="Morimoto D."/>
            <person name="Nakagawa S."/>
            <person name="Yoshida T."/>
            <person name="Sawayama S."/>
        </authorList>
    </citation>
    <scope>NUCLEOTIDE SEQUENCE [LARGE SCALE GENOMIC DNA]</scope>
    <source>
        <strain evidence="6 7">NIES-144</strain>
    </source>
</reference>
<dbReference type="Gene3D" id="1.25.10.10">
    <property type="entry name" value="Leucine-rich Repeat Variant"/>
    <property type="match status" value="1"/>
</dbReference>
<gene>
    <name evidence="6" type="ORF">HaLaN_14136</name>
</gene>
<dbReference type="AlphaFoldDB" id="A0A699Z4C8"/>
<dbReference type="EMBL" id="BLLF01001155">
    <property type="protein sequence ID" value="GFH17487.1"/>
    <property type="molecule type" value="Genomic_DNA"/>
</dbReference>
<sequence length="86" mass="9326">MFRIAISLGGNAIVPTAGNLLPAWLQDADWRKRHAALICLAQIAEGCKKVMLTQVGALVDMCVKGLADPMPKFLHPMYLPSCLSAY</sequence>